<evidence type="ECO:0000256" key="2">
    <source>
        <dbReference type="ARBA" id="ARBA00006742"/>
    </source>
</evidence>
<keyword evidence="7 11" id="KW-1133">Transmembrane helix</keyword>
<evidence type="ECO:0000256" key="1">
    <source>
        <dbReference type="ARBA" id="ARBA00004162"/>
    </source>
</evidence>
<evidence type="ECO:0000256" key="10">
    <source>
        <dbReference type="SAM" id="MobiDB-lite"/>
    </source>
</evidence>
<name>A0A255E518_9ACTN</name>
<dbReference type="GO" id="GO:0015031">
    <property type="term" value="P:protein transport"/>
    <property type="evidence" value="ECO:0007669"/>
    <property type="project" value="UniProtKB-KW"/>
</dbReference>
<sequence>MQGDTSMLMSLGMLVLFCLVFYFLLIRPQQKRQKEQVAKIAALEVGSRVMLGGGLIGTLVARGDTEDTIELAPGVQIQVAKAGVVAEAPASADDDAPRYDPAEDEAYADDADLEAQDTDSEELASEETYREIPVQRTDDDRDLDLADDPDVAPGRDESQR</sequence>
<protein>
    <submittedName>
        <fullName evidence="12">Preprotein translocase subunit YajC</fullName>
    </submittedName>
</protein>
<dbReference type="PANTHER" id="PTHR33909:SF1">
    <property type="entry name" value="SEC TRANSLOCON ACCESSORY COMPLEX SUBUNIT YAJC"/>
    <property type="match status" value="1"/>
</dbReference>
<evidence type="ECO:0000256" key="9">
    <source>
        <dbReference type="ARBA" id="ARBA00023136"/>
    </source>
</evidence>
<evidence type="ECO:0000256" key="6">
    <source>
        <dbReference type="ARBA" id="ARBA00022927"/>
    </source>
</evidence>
<dbReference type="Proteomes" id="UP000216533">
    <property type="component" value="Unassembled WGS sequence"/>
</dbReference>
<keyword evidence="5 11" id="KW-0812">Transmembrane</keyword>
<dbReference type="SMART" id="SM01323">
    <property type="entry name" value="YajC"/>
    <property type="match status" value="1"/>
</dbReference>
<evidence type="ECO:0000256" key="7">
    <source>
        <dbReference type="ARBA" id="ARBA00022989"/>
    </source>
</evidence>
<dbReference type="PANTHER" id="PTHR33909">
    <property type="entry name" value="SEC TRANSLOCON ACCESSORY COMPLEX SUBUNIT YAJC"/>
    <property type="match status" value="1"/>
</dbReference>
<dbReference type="GO" id="GO:0005886">
    <property type="term" value="C:plasma membrane"/>
    <property type="evidence" value="ECO:0007669"/>
    <property type="project" value="UniProtKB-SubCell"/>
</dbReference>
<dbReference type="Pfam" id="PF02699">
    <property type="entry name" value="YajC"/>
    <property type="match status" value="1"/>
</dbReference>
<evidence type="ECO:0000313" key="13">
    <source>
        <dbReference type="Proteomes" id="UP000216533"/>
    </source>
</evidence>
<reference evidence="12 13" key="1">
    <citation type="submission" date="2017-07" db="EMBL/GenBank/DDBJ databases">
        <title>Draft whole genome sequences of clinical Proprionibacteriaceae strains.</title>
        <authorList>
            <person name="Bernier A.-M."/>
            <person name="Bernard K."/>
            <person name="Domingo M.-C."/>
        </authorList>
    </citation>
    <scope>NUCLEOTIDE SEQUENCE [LARGE SCALE GENOMIC DNA]</scope>
    <source>
        <strain evidence="12 13">NML 160184</strain>
    </source>
</reference>
<dbReference type="InterPro" id="IPR003849">
    <property type="entry name" value="Preprotein_translocase_YajC"/>
</dbReference>
<keyword evidence="8" id="KW-0811">Translocation</keyword>
<feature type="compositionally biased region" description="Acidic residues" evidence="10">
    <location>
        <begin position="102"/>
        <end position="125"/>
    </location>
</feature>
<gene>
    <name evidence="12" type="primary">yajC</name>
    <name evidence="12" type="ORF">CGZ92_09405</name>
</gene>
<comment type="subcellular location">
    <subcellularLocation>
        <location evidence="1">Cell membrane</location>
        <topology evidence="1">Single-pass membrane protein</topology>
    </subcellularLocation>
</comment>
<comment type="caution">
    <text evidence="12">The sequence shown here is derived from an EMBL/GenBank/DDBJ whole genome shotgun (WGS) entry which is preliminary data.</text>
</comment>
<evidence type="ECO:0000256" key="8">
    <source>
        <dbReference type="ARBA" id="ARBA00023010"/>
    </source>
</evidence>
<feature type="transmembrane region" description="Helical" evidence="11">
    <location>
        <begin position="6"/>
        <end position="26"/>
    </location>
</feature>
<evidence type="ECO:0000256" key="11">
    <source>
        <dbReference type="SAM" id="Phobius"/>
    </source>
</evidence>
<keyword evidence="9 11" id="KW-0472">Membrane</keyword>
<proteinExistence type="inferred from homology"/>
<keyword evidence="3" id="KW-0813">Transport</keyword>
<organism evidence="12 13">
    <name type="scientific">Parenemella sanctibonifatiensis</name>
    <dbReference type="NCBI Taxonomy" id="2016505"/>
    <lineage>
        <taxon>Bacteria</taxon>
        <taxon>Bacillati</taxon>
        <taxon>Actinomycetota</taxon>
        <taxon>Actinomycetes</taxon>
        <taxon>Propionibacteriales</taxon>
        <taxon>Propionibacteriaceae</taxon>
        <taxon>Parenemella</taxon>
    </lineage>
</organism>
<keyword evidence="4" id="KW-1003">Cell membrane</keyword>
<evidence type="ECO:0000256" key="5">
    <source>
        <dbReference type="ARBA" id="ARBA00022692"/>
    </source>
</evidence>
<dbReference type="PRINTS" id="PR01853">
    <property type="entry name" value="YAJCTRNLCASE"/>
</dbReference>
<accession>A0A255E518</accession>
<keyword evidence="6" id="KW-0653">Protein transport</keyword>
<feature type="region of interest" description="Disordered" evidence="10">
    <location>
        <begin position="85"/>
        <end position="160"/>
    </location>
</feature>
<feature type="compositionally biased region" description="Acidic residues" evidence="10">
    <location>
        <begin position="140"/>
        <end position="150"/>
    </location>
</feature>
<dbReference type="EMBL" id="NMVI01000018">
    <property type="protein sequence ID" value="OYN86687.1"/>
    <property type="molecule type" value="Genomic_DNA"/>
</dbReference>
<dbReference type="AlphaFoldDB" id="A0A255E518"/>
<evidence type="ECO:0000313" key="12">
    <source>
        <dbReference type="EMBL" id="OYN86687.1"/>
    </source>
</evidence>
<evidence type="ECO:0000256" key="3">
    <source>
        <dbReference type="ARBA" id="ARBA00022448"/>
    </source>
</evidence>
<evidence type="ECO:0000256" key="4">
    <source>
        <dbReference type="ARBA" id="ARBA00022475"/>
    </source>
</evidence>
<comment type="similarity">
    <text evidence="2">Belongs to the YajC family.</text>
</comment>
<dbReference type="NCBIfam" id="TIGR00739">
    <property type="entry name" value="yajC"/>
    <property type="match status" value="1"/>
</dbReference>